<sequence length="257" mass="28963">MVVERQREYVMEEVEGIDAEETLEEMALASQDDEDVISDTVSLRLESIRASTIRTGTDSRNTGSYRSALSRIPATIDEVITELMNEARPRNKPLLKSYKLVVVGDYEAGIIRLLIRFARGSLPEVYMPTVFDNWVAAGQESYDRLRPLTYPGAHVVMLCFRANNPTAETRASIVKRWTSGIHQLCAGVPIILFGLNTPKEDEESSSKQGSASPSRKTIRAMRRASLFLYRSWKSPELQNISSEIRRRDSGFPNSLNM</sequence>
<dbReference type="InterPro" id="IPR027417">
    <property type="entry name" value="P-loop_NTPase"/>
</dbReference>
<keyword evidence="4" id="KW-1185">Reference proteome</keyword>
<dbReference type="InterPro" id="IPR001806">
    <property type="entry name" value="Small_GTPase"/>
</dbReference>
<keyword evidence="2" id="KW-0342">GTP-binding</keyword>
<dbReference type="InterPro" id="IPR003578">
    <property type="entry name" value="Small_GTPase_Rho"/>
</dbReference>
<dbReference type="PANTHER" id="PTHR24072">
    <property type="entry name" value="RHO FAMILY GTPASE"/>
    <property type="match status" value="1"/>
</dbReference>
<dbReference type="SUPFAM" id="SSF52540">
    <property type="entry name" value="P-loop containing nucleoside triphosphate hydrolases"/>
    <property type="match status" value="1"/>
</dbReference>
<dbReference type="Pfam" id="PF00071">
    <property type="entry name" value="Ras"/>
    <property type="match status" value="1"/>
</dbReference>
<evidence type="ECO:0000313" key="3">
    <source>
        <dbReference type="EMBL" id="PKS11705.1"/>
    </source>
</evidence>
<dbReference type="STRING" id="41688.A0A2N3NGZ5"/>
<dbReference type="OrthoDB" id="20872at2759"/>
<dbReference type="Proteomes" id="UP000233524">
    <property type="component" value="Unassembled WGS sequence"/>
</dbReference>
<proteinExistence type="predicted"/>
<accession>A0A2N3NGZ5</accession>
<dbReference type="SMART" id="SM00174">
    <property type="entry name" value="RHO"/>
    <property type="match status" value="1"/>
</dbReference>
<evidence type="ECO:0000256" key="2">
    <source>
        <dbReference type="ARBA" id="ARBA00023134"/>
    </source>
</evidence>
<name>A0A2N3NGZ5_9PEZI</name>
<keyword evidence="1" id="KW-0547">Nucleotide-binding</keyword>
<dbReference type="AlphaFoldDB" id="A0A2N3NGZ5"/>
<dbReference type="VEuPathDB" id="FungiDB:jhhlp_001693"/>
<organism evidence="3 4">
    <name type="scientific">Lomentospora prolificans</name>
    <dbReference type="NCBI Taxonomy" id="41688"/>
    <lineage>
        <taxon>Eukaryota</taxon>
        <taxon>Fungi</taxon>
        <taxon>Dikarya</taxon>
        <taxon>Ascomycota</taxon>
        <taxon>Pezizomycotina</taxon>
        <taxon>Sordariomycetes</taxon>
        <taxon>Hypocreomycetidae</taxon>
        <taxon>Microascales</taxon>
        <taxon>Microascaceae</taxon>
        <taxon>Lomentospora</taxon>
    </lineage>
</organism>
<reference evidence="3 4" key="1">
    <citation type="journal article" date="2017" name="G3 (Bethesda)">
        <title>First Draft Genome Sequence of the Pathogenic Fungus Lomentospora prolificans (Formerly Scedosporium prolificans).</title>
        <authorList>
            <person name="Luo R."/>
            <person name="Zimin A."/>
            <person name="Workman R."/>
            <person name="Fan Y."/>
            <person name="Pertea G."/>
            <person name="Grossman N."/>
            <person name="Wear M.P."/>
            <person name="Jia B."/>
            <person name="Miller H."/>
            <person name="Casadevall A."/>
            <person name="Timp W."/>
            <person name="Zhang S.X."/>
            <person name="Salzberg S.L."/>
        </authorList>
    </citation>
    <scope>NUCLEOTIDE SEQUENCE [LARGE SCALE GENOMIC DNA]</scope>
    <source>
        <strain evidence="3 4">JHH-5317</strain>
    </source>
</reference>
<dbReference type="GO" id="GO:0003924">
    <property type="term" value="F:GTPase activity"/>
    <property type="evidence" value="ECO:0007669"/>
    <property type="project" value="InterPro"/>
</dbReference>
<dbReference type="EMBL" id="NLAX01000005">
    <property type="protein sequence ID" value="PKS11705.1"/>
    <property type="molecule type" value="Genomic_DNA"/>
</dbReference>
<gene>
    <name evidence="3" type="ORF">jhhlp_001693</name>
</gene>
<dbReference type="GO" id="GO:0007264">
    <property type="term" value="P:small GTPase-mediated signal transduction"/>
    <property type="evidence" value="ECO:0007669"/>
    <property type="project" value="InterPro"/>
</dbReference>
<comment type="caution">
    <text evidence="3">The sequence shown here is derived from an EMBL/GenBank/DDBJ whole genome shotgun (WGS) entry which is preliminary data.</text>
</comment>
<protein>
    <submittedName>
        <fullName evidence="3">Uncharacterized protein</fullName>
    </submittedName>
</protein>
<dbReference type="GO" id="GO:0005525">
    <property type="term" value="F:GTP binding"/>
    <property type="evidence" value="ECO:0007669"/>
    <property type="project" value="UniProtKB-KW"/>
</dbReference>
<dbReference type="InParanoid" id="A0A2N3NGZ5"/>
<dbReference type="Gene3D" id="3.40.50.300">
    <property type="entry name" value="P-loop containing nucleotide triphosphate hydrolases"/>
    <property type="match status" value="1"/>
</dbReference>
<evidence type="ECO:0000313" key="4">
    <source>
        <dbReference type="Proteomes" id="UP000233524"/>
    </source>
</evidence>
<evidence type="ECO:0000256" key="1">
    <source>
        <dbReference type="ARBA" id="ARBA00022741"/>
    </source>
</evidence>